<proteinExistence type="predicted"/>
<reference evidence="4 5" key="1">
    <citation type="submission" date="2019-03" db="EMBL/GenBank/DDBJ databases">
        <title>Genomic Encyclopedia of Type Strains, Phase IV (KMG-IV): sequencing the most valuable type-strain genomes for metagenomic binning, comparative biology and taxonomic classification.</title>
        <authorList>
            <person name="Goeker M."/>
        </authorList>
    </citation>
    <scope>NUCLEOTIDE SEQUENCE [LARGE SCALE GENOMIC DNA]</scope>
    <source>
        <strain evidence="4 5">DSM 26752</strain>
    </source>
</reference>
<organism evidence="4 5">
    <name type="scientific">Keratinibaculum paraultunense</name>
    <dbReference type="NCBI Taxonomy" id="1278232"/>
    <lineage>
        <taxon>Bacteria</taxon>
        <taxon>Bacillati</taxon>
        <taxon>Bacillota</taxon>
        <taxon>Tissierellia</taxon>
        <taxon>Tissierellales</taxon>
        <taxon>Tepidimicrobiaceae</taxon>
        <taxon>Keratinibaculum</taxon>
    </lineage>
</organism>
<evidence type="ECO:0000313" key="4">
    <source>
        <dbReference type="EMBL" id="TCS91210.1"/>
    </source>
</evidence>
<dbReference type="Pfam" id="PF02591">
    <property type="entry name" value="Zn_ribbon_9"/>
    <property type="match status" value="1"/>
</dbReference>
<dbReference type="Proteomes" id="UP000294567">
    <property type="component" value="Unassembled WGS sequence"/>
</dbReference>
<dbReference type="InterPro" id="IPR056003">
    <property type="entry name" value="CT398_CC_hairpin"/>
</dbReference>
<evidence type="ECO:0000259" key="2">
    <source>
        <dbReference type="Pfam" id="PF02591"/>
    </source>
</evidence>
<comment type="caution">
    <text evidence="4">The sequence shown here is derived from an EMBL/GenBank/DDBJ whole genome shotgun (WGS) entry which is preliminary data.</text>
</comment>
<dbReference type="EMBL" id="SMAE01000002">
    <property type="protein sequence ID" value="TCS91210.1"/>
    <property type="molecule type" value="Genomic_DNA"/>
</dbReference>
<dbReference type="InterPro" id="IPR003743">
    <property type="entry name" value="Zf-RING_7"/>
</dbReference>
<keyword evidence="1" id="KW-0175">Coiled coil</keyword>
<dbReference type="Pfam" id="PF24481">
    <property type="entry name" value="CT398_CC"/>
    <property type="match status" value="1"/>
</dbReference>
<dbReference type="Gene3D" id="1.10.287.1490">
    <property type="match status" value="1"/>
</dbReference>
<feature type="domain" description="CT398-like coiled coil hairpin" evidence="3">
    <location>
        <begin position="10"/>
        <end position="190"/>
    </location>
</feature>
<accession>A0A4R3KYJ3</accession>
<evidence type="ECO:0000256" key="1">
    <source>
        <dbReference type="SAM" id="Coils"/>
    </source>
</evidence>
<evidence type="ECO:0000313" key="5">
    <source>
        <dbReference type="Proteomes" id="UP000294567"/>
    </source>
</evidence>
<keyword evidence="5" id="KW-1185">Reference proteome</keyword>
<sequence>MGTLDLLWELQKHDNNLKDMNLKLEEISNGEKAKMLALKLDQMESKLKDIEKRLENSQSKLNRNNLLLKDLDYRLNKTEKDLYEGKISDLKQLSYLDKEREIIKKNIDEKEMEIIEQLEEVENLKEEFLKVKKDFNVLKLEYDKLMEKYSITTENLKTKTKQELEEKEKIVSNVEESILHLYVKLRKEKGNALAEVVEDRCSGCNMLLPTIIIDKLKNMNTLVYCENCGRILYLKK</sequence>
<evidence type="ECO:0000259" key="3">
    <source>
        <dbReference type="Pfam" id="PF24481"/>
    </source>
</evidence>
<feature type="coiled-coil region" evidence="1">
    <location>
        <begin position="10"/>
        <end position="67"/>
    </location>
</feature>
<gene>
    <name evidence="4" type="ORF">EDD65_102140</name>
</gene>
<feature type="coiled-coil region" evidence="1">
    <location>
        <begin position="100"/>
        <end position="177"/>
    </location>
</feature>
<dbReference type="RefSeq" id="WP_132025887.1">
    <property type="nucleotide sequence ID" value="NZ_CP068564.1"/>
</dbReference>
<dbReference type="OrthoDB" id="9795058at2"/>
<feature type="domain" description="C4-type zinc ribbon" evidence="2">
    <location>
        <begin position="200"/>
        <end position="232"/>
    </location>
</feature>
<protein>
    <submittedName>
        <fullName evidence="4">Putative nucleic acid-binding Zn-ribbon protein</fullName>
    </submittedName>
</protein>
<dbReference type="AlphaFoldDB" id="A0A4R3KYJ3"/>
<name>A0A4R3KYJ3_9FIRM</name>